<protein>
    <submittedName>
        <fullName evidence="1">Uncharacterized protein</fullName>
    </submittedName>
</protein>
<dbReference type="Proteomes" id="UP000546642">
    <property type="component" value="Unassembled WGS sequence"/>
</dbReference>
<gene>
    <name evidence="1" type="ORF">HNR23_000789</name>
</gene>
<proteinExistence type="predicted"/>
<accession>A0A7W9YEQ9</accession>
<name>A0A7W9YEQ9_9ACTN</name>
<sequence>MTEEEMHRIYPKRNRRITHDQELAPDEGLSLMDYRSECRAANYPGTLTEIPPLASADLAAVARALVDAGWPPIRHPDDWQRLSRALRWFATGARTTGGGRR</sequence>
<evidence type="ECO:0000313" key="2">
    <source>
        <dbReference type="Proteomes" id="UP000546642"/>
    </source>
</evidence>
<organism evidence="1 2">
    <name type="scientific">Nocardiopsis mwathae</name>
    <dbReference type="NCBI Taxonomy" id="1472723"/>
    <lineage>
        <taxon>Bacteria</taxon>
        <taxon>Bacillati</taxon>
        <taxon>Actinomycetota</taxon>
        <taxon>Actinomycetes</taxon>
        <taxon>Streptosporangiales</taxon>
        <taxon>Nocardiopsidaceae</taxon>
        <taxon>Nocardiopsis</taxon>
    </lineage>
</organism>
<comment type="caution">
    <text evidence="1">The sequence shown here is derived from an EMBL/GenBank/DDBJ whole genome shotgun (WGS) entry which is preliminary data.</text>
</comment>
<keyword evidence="2" id="KW-1185">Reference proteome</keyword>
<evidence type="ECO:0000313" key="1">
    <source>
        <dbReference type="EMBL" id="MBB6170729.1"/>
    </source>
</evidence>
<reference evidence="1 2" key="1">
    <citation type="submission" date="2020-08" db="EMBL/GenBank/DDBJ databases">
        <title>Sequencing the genomes of 1000 actinobacteria strains.</title>
        <authorList>
            <person name="Klenk H.-P."/>
        </authorList>
    </citation>
    <scope>NUCLEOTIDE SEQUENCE [LARGE SCALE GENOMIC DNA]</scope>
    <source>
        <strain evidence="1 2">DSM 46659</strain>
    </source>
</reference>
<dbReference type="EMBL" id="JACHDS010000001">
    <property type="protein sequence ID" value="MBB6170729.1"/>
    <property type="molecule type" value="Genomic_DNA"/>
</dbReference>
<dbReference type="AlphaFoldDB" id="A0A7W9YEQ9"/>
<dbReference type="RefSeq" id="WP_184073573.1">
    <property type="nucleotide sequence ID" value="NZ_JACHDS010000001.1"/>
</dbReference>